<dbReference type="PROSITE" id="PS50156">
    <property type="entry name" value="SSD"/>
    <property type="match status" value="2"/>
</dbReference>
<name>A0A1I5SV35_9BACT</name>
<organism evidence="8 9">
    <name type="scientific">Hydrogenimonas thermophila</name>
    <dbReference type="NCBI Taxonomy" id="223786"/>
    <lineage>
        <taxon>Bacteria</taxon>
        <taxon>Pseudomonadati</taxon>
        <taxon>Campylobacterota</taxon>
        <taxon>Epsilonproteobacteria</taxon>
        <taxon>Campylobacterales</taxon>
        <taxon>Hydrogenimonadaceae</taxon>
        <taxon>Hydrogenimonas</taxon>
    </lineage>
</organism>
<gene>
    <name evidence="8" type="ORF">SAMN05216234_13713</name>
</gene>
<evidence type="ECO:0000256" key="2">
    <source>
        <dbReference type="ARBA" id="ARBA00022475"/>
    </source>
</evidence>
<dbReference type="STRING" id="223786.SAMN05216234_13713"/>
<sequence>MQSYIDFLDRNRYKIVIFVSLIVMIFSISLKNLGYEGNYRIWFDKDSKILKDYDNFRDRFSGDDTFVVAFKDPKGIFNKKAIKTILDLTEEFQKIDGVERVDALTNYQYIKSEDDDLIVEDFIVNLDNLQEKKSIALKDNLILNRLISADGKTALIAVKLSSSSGVDEEVNIYVMKKLKEIVTLYEKMTGYKFYISGTPAITASLVTISQHDALLLMPFAVIAVVVMLYLVFRDFMGIVVPSVVIVFTFLLVLSIQMILGYKLNNFTVNIPSFISAIAIADSMHLFLAWVYYRSKNMRNKMAVYMALKTNLLPIAMTSFTTAVGFATLGISKIEPISTLGIAITSGALIALILSVTLAPAILLMLKDDYRVKLPKFLTLLNIKGYGAFIERNSKKIVAIFLLLFVVVGYGLKDIRVDSNSIKYFSKDTIVRSGSDFIEKSITGPLVYEVVIDTKEKNGVKNPDFLKRVSLFEDELMSHFPNVRFSTSLKDIIERLQSVLNSESKESIPNDRNLIAQYLLLYSMSLPQGMEINDKIDVNERFLRVTLYSNVQDTSKDLEMIKWIEKWWSSNGKYSANVQGQTAIFAYMQSNITQTLILSITSTLIIVVIAMLLIFKRLKMVLLFIIPNVAPIVLVAGVMGYLGINIDIGVAISASVILGIAVDDTIHFFSKYFTAIKSKSFEQSIDYVINHSGSAMILTTLILSVTFLVFTLSDFVPNVNFAIVTVIALNIALLLDLVLLPALLALFLRVNR</sequence>
<feature type="transmembrane region" description="Helical" evidence="6">
    <location>
        <begin position="239"/>
        <end position="261"/>
    </location>
</feature>
<keyword evidence="3 6" id="KW-0812">Transmembrane</keyword>
<protein>
    <recommendedName>
        <fullName evidence="7">SSD domain-containing protein</fullName>
    </recommendedName>
</protein>
<feature type="transmembrane region" description="Helical" evidence="6">
    <location>
        <begin position="273"/>
        <end position="291"/>
    </location>
</feature>
<dbReference type="OrthoDB" id="9794724at2"/>
<feature type="transmembrane region" description="Helical" evidence="6">
    <location>
        <begin position="647"/>
        <end position="665"/>
    </location>
</feature>
<feature type="transmembrane region" description="Helical" evidence="6">
    <location>
        <begin position="595"/>
        <end position="614"/>
    </location>
</feature>
<dbReference type="GO" id="GO:0005886">
    <property type="term" value="C:plasma membrane"/>
    <property type="evidence" value="ECO:0007669"/>
    <property type="project" value="UniProtKB-SubCell"/>
</dbReference>
<dbReference type="EMBL" id="FOXB01000037">
    <property type="protein sequence ID" value="SFP74096.1"/>
    <property type="molecule type" value="Genomic_DNA"/>
</dbReference>
<dbReference type="SUPFAM" id="SSF82866">
    <property type="entry name" value="Multidrug efflux transporter AcrB transmembrane domain"/>
    <property type="match status" value="2"/>
</dbReference>
<dbReference type="InterPro" id="IPR050545">
    <property type="entry name" value="Mycobact_MmpL"/>
</dbReference>
<comment type="subcellular location">
    <subcellularLocation>
        <location evidence="1">Cell membrane</location>
        <topology evidence="1">Multi-pass membrane protein</topology>
    </subcellularLocation>
</comment>
<evidence type="ECO:0000256" key="1">
    <source>
        <dbReference type="ARBA" id="ARBA00004651"/>
    </source>
</evidence>
<feature type="transmembrane region" description="Helical" evidence="6">
    <location>
        <begin position="621"/>
        <end position="641"/>
    </location>
</feature>
<feature type="domain" description="SSD" evidence="7">
    <location>
        <begin position="243"/>
        <end position="364"/>
    </location>
</feature>
<keyword evidence="9" id="KW-1185">Reference proteome</keyword>
<evidence type="ECO:0000256" key="3">
    <source>
        <dbReference type="ARBA" id="ARBA00022692"/>
    </source>
</evidence>
<accession>A0A1I5SV35</accession>
<dbReference type="InterPro" id="IPR000731">
    <property type="entry name" value="SSD"/>
</dbReference>
<feature type="transmembrane region" description="Helical" evidence="6">
    <location>
        <begin position="12"/>
        <end position="30"/>
    </location>
</feature>
<dbReference type="Proteomes" id="UP000199227">
    <property type="component" value="Unassembled WGS sequence"/>
</dbReference>
<keyword evidence="5 6" id="KW-0472">Membrane</keyword>
<feature type="domain" description="SSD" evidence="7">
    <location>
        <begin position="624"/>
        <end position="745"/>
    </location>
</feature>
<evidence type="ECO:0000313" key="9">
    <source>
        <dbReference type="Proteomes" id="UP000199227"/>
    </source>
</evidence>
<keyword evidence="2" id="KW-1003">Cell membrane</keyword>
<dbReference type="InterPro" id="IPR004869">
    <property type="entry name" value="MMPL_dom"/>
</dbReference>
<evidence type="ECO:0000256" key="4">
    <source>
        <dbReference type="ARBA" id="ARBA00022989"/>
    </source>
</evidence>
<dbReference type="Gene3D" id="1.20.1640.10">
    <property type="entry name" value="Multidrug efflux transporter AcrB transmembrane domain"/>
    <property type="match status" value="2"/>
</dbReference>
<evidence type="ECO:0000259" key="7">
    <source>
        <dbReference type="PROSITE" id="PS50156"/>
    </source>
</evidence>
<feature type="transmembrane region" description="Helical" evidence="6">
    <location>
        <begin position="336"/>
        <end position="365"/>
    </location>
</feature>
<dbReference type="PRINTS" id="PR00702">
    <property type="entry name" value="ACRIFLAVINRP"/>
</dbReference>
<dbReference type="RefSeq" id="WP_143089733.1">
    <property type="nucleotide sequence ID" value="NZ_FOXB01000037.1"/>
</dbReference>
<dbReference type="PANTHER" id="PTHR33406">
    <property type="entry name" value="MEMBRANE PROTEIN MJ1562-RELATED"/>
    <property type="match status" value="1"/>
</dbReference>
<keyword evidence="4 6" id="KW-1133">Transmembrane helix</keyword>
<evidence type="ECO:0000256" key="5">
    <source>
        <dbReference type="ARBA" id="ARBA00023136"/>
    </source>
</evidence>
<evidence type="ECO:0000256" key="6">
    <source>
        <dbReference type="SAM" id="Phobius"/>
    </source>
</evidence>
<feature type="transmembrane region" description="Helical" evidence="6">
    <location>
        <begin position="686"/>
        <end position="709"/>
    </location>
</feature>
<reference evidence="8 9" key="1">
    <citation type="submission" date="2016-10" db="EMBL/GenBank/DDBJ databases">
        <authorList>
            <person name="de Groot N.N."/>
        </authorList>
    </citation>
    <scope>NUCLEOTIDE SEQUENCE [LARGE SCALE GENOMIC DNA]</scope>
    <source>
        <strain evidence="8 9">EP1-55-1</strain>
    </source>
</reference>
<feature type="transmembrane region" description="Helical" evidence="6">
    <location>
        <begin position="311"/>
        <end position="330"/>
    </location>
</feature>
<proteinExistence type="predicted"/>
<dbReference type="PANTHER" id="PTHR33406:SF12">
    <property type="entry name" value="BLR2997 PROTEIN"/>
    <property type="match status" value="1"/>
</dbReference>
<feature type="transmembrane region" description="Helical" evidence="6">
    <location>
        <begin position="396"/>
        <end position="412"/>
    </location>
</feature>
<dbReference type="InterPro" id="IPR001036">
    <property type="entry name" value="Acrflvin-R"/>
</dbReference>
<dbReference type="Pfam" id="PF03176">
    <property type="entry name" value="MMPL"/>
    <property type="match status" value="2"/>
</dbReference>
<evidence type="ECO:0000313" key="8">
    <source>
        <dbReference type="EMBL" id="SFP74096.1"/>
    </source>
</evidence>
<dbReference type="GO" id="GO:0022857">
    <property type="term" value="F:transmembrane transporter activity"/>
    <property type="evidence" value="ECO:0007669"/>
    <property type="project" value="InterPro"/>
</dbReference>
<feature type="transmembrane region" description="Helical" evidence="6">
    <location>
        <begin position="213"/>
        <end position="232"/>
    </location>
</feature>
<dbReference type="AlphaFoldDB" id="A0A1I5SV35"/>
<feature type="transmembrane region" description="Helical" evidence="6">
    <location>
        <begin position="721"/>
        <end position="747"/>
    </location>
</feature>